<keyword evidence="8" id="KW-1185">Reference proteome</keyword>
<feature type="transmembrane region" description="Helical" evidence="7">
    <location>
        <begin position="336"/>
        <end position="355"/>
    </location>
</feature>
<dbReference type="GO" id="GO:0015211">
    <property type="term" value="F:purine nucleoside transmembrane transporter activity"/>
    <property type="evidence" value="ECO:0007669"/>
    <property type="project" value="UniProtKB-UniRule"/>
</dbReference>
<feature type="transmembrane region" description="Helical" evidence="7">
    <location>
        <begin position="172"/>
        <end position="191"/>
    </location>
</feature>
<feature type="transmembrane region" description="Helical" evidence="7">
    <location>
        <begin position="43"/>
        <end position="59"/>
    </location>
</feature>
<dbReference type="AlphaFoldDB" id="A0A6J0LIW2"/>
<dbReference type="GO" id="GO:0005345">
    <property type="term" value="F:purine nucleobase transmembrane transporter activity"/>
    <property type="evidence" value="ECO:0007669"/>
    <property type="project" value="UniProtKB-UniRule"/>
</dbReference>
<feature type="transmembrane region" description="Helical" evidence="7">
    <location>
        <begin position="118"/>
        <end position="135"/>
    </location>
</feature>
<sequence>MGYNEPIQTKPQEEQIVHIAINNNKEEHNSTTLTNQTVRSNRTSIIICIILTITGQSIARLLETFHHHHTTNPSLHDCVWAQPFLHVIGLPLLILPFLFLSSKNHNQLLITSGQSSLALLYLCIGVAMVVQIKLYNKGKHEAPSTKFILYEGTQLYFATVLAGIFNRIRSNIWIVISLIFTVAITILSFNVDGERSALLSAITFSFLLSNIQVIFHNSITNSKNKIPRFTYVLELLIFSSLFATFAAVFISDENHDLKREMDGFSKGNSVYVMTIIGQVVSWQIYWVGVVGLVLFVDSIVTSNVESVGPVVYAYSIVMVLKIMFCNYEEDEFDGFLGAALGLSFISIVTCFYKHIRFLKDIGNWKPPNFLLFLFLFVMYSFYLSELLNPDHYISPSTGFELL</sequence>
<keyword evidence="3 7" id="KW-0813">Transport</keyword>
<evidence type="ECO:0000256" key="7">
    <source>
        <dbReference type="RuleBase" id="RU368015"/>
    </source>
</evidence>
<feature type="transmembrane region" description="Helical" evidence="7">
    <location>
        <begin position="79"/>
        <end position="98"/>
    </location>
</feature>
<reference evidence="8" key="1">
    <citation type="journal article" date="2019" name="Database">
        <title>The radish genome database (RadishGD): an integrated information resource for radish genomics.</title>
        <authorList>
            <person name="Yu H.J."/>
            <person name="Baek S."/>
            <person name="Lee Y.J."/>
            <person name="Cho A."/>
            <person name="Mun J.H."/>
        </authorList>
    </citation>
    <scope>NUCLEOTIDE SEQUENCE [LARGE SCALE GENOMIC DNA]</scope>
    <source>
        <strain evidence="8">cv. WK10039</strain>
    </source>
</reference>
<dbReference type="PANTHER" id="PTHR31376">
    <property type="entry name" value="OS09G0467300 PROTEIN-RELATED"/>
    <property type="match status" value="1"/>
</dbReference>
<keyword evidence="4 7" id="KW-0812">Transmembrane</keyword>
<name>A0A6J0LIW2_RAPSA</name>
<dbReference type="OrthoDB" id="1109199at2759"/>
<comment type="similarity">
    <text evidence="2 7">Belongs to the purine permeases (TC 2.A.7.14) family.</text>
</comment>
<feature type="transmembrane region" description="Helical" evidence="7">
    <location>
        <begin position="270"/>
        <end position="295"/>
    </location>
</feature>
<comment type="caution">
    <text evidence="7">Lacks conserved residue(s) required for the propagation of feature annotation.</text>
</comment>
<accession>A0A6J0LIW2</accession>
<feature type="transmembrane region" description="Helical" evidence="7">
    <location>
        <begin position="307"/>
        <end position="324"/>
    </location>
</feature>
<evidence type="ECO:0000313" key="9">
    <source>
        <dbReference type="RefSeq" id="XP_018460195.1"/>
    </source>
</evidence>
<evidence type="ECO:0000256" key="4">
    <source>
        <dbReference type="ARBA" id="ARBA00022692"/>
    </source>
</evidence>
<evidence type="ECO:0000256" key="3">
    <source>
        <dbReference type="ARBA" id="ARBA00022448"/>
    </source>
</evidence>
<evidence type="ECO:0000256" key="1">
    <source>
        <dbReference type="ARBA" id="ARBA00004141"/>
    </source>
</evidence>
<dbReference type="Proteomes" id="UP000504610">
    <property type="component" value="Chromosome 2"/>
</dbReference>
<feature type="transmembrane region" description="Helical" evidence="7">
    <location>
        <begin position="367"/>
        <end position="384"/>
    </location>
</feature>
<feature type="transmembrane region" description="Helical" evidence="7">
    <location>
        <begin position="231"/>
        <end position="250"/>
    </location>
</feature>
<dbReference type="RefSeq" id="XP_018460195.1">
    <property type="nucleotide sequence ID" value="XM_018604693.2"/>
</dbReference>
<dbReference type="PANTHER" id="PTHR31376:SF62">
    <property type="entry name" value="PURINE PERMEASE 14-RELATED"/>
    <property type="match status" value="1"/>
</dbReference>
<protein>
    <recommendedName>
        <fullName evidence="7">Probable purine permease</fullName>
    </recommendedName>
</protein>
<feature type="transmembrane region" description="Helical" evidence="7">
    <location>
        <begin position="197"/>
        <end position="219"/>
    </location>
</feature>
<evidence type="ECO:0000256" key="2">
    <source>
        <dbReference type="ARBA" id="ARBA00006213"/>
    </source>
</evidence>
<dbReference type="Pfam" id="PF16913">
    <property type="entry name" value="PUNUT"/>
    <property type="match status" value="1"/>
</dbReference>
<evidence type="ECO:0000256" key="5">
    <source>
        <dbReference type="ARBA" id="ARBA00022989"/>
    </source>
</evidence>
<reference evidence="9" key="2">
    <citation type="submission" date="2025-08" db="UniProtKB">
        <authorList>
            <consortium name="RefSeq"/>
        </authorList>
    </citation>
    <scope>IDENTIFICATION</scope>
    <source>
        <tissue evidence="9">Leaf</tissue>
    </source>
</reference>
<feature type="transmembrane region" description="Helical" evidence="7">
    <location>
        <begin position="147"/>
        <end position="165"/>
    </location>
</feature>
<proteinExistence type="inferred from homology"/>
<organism evidence="8 9">
    <name type="scientific">Raphanus sativus</name>
    <name type="common">Radish</name>
    <name type="synonym">Raphanus raphanistrum var. sativus</name>
    <dbReference type="NCBI Taxonomy" id="3726"/>
    <lineage>
        <taxon>Eukaryota</taxon>
        <taxon>Viridiplantae</taxon>
        <taxon>Streptophyta</taxon>
        <taxon>Embryophyta</taxon>
        <taxon>Tracheophyta</taxon>
        <taxon>Spermatophyta</taxon>
        <taxon>Magnoliopsida</taxon>
        <taxon>eudicotyledons</taxon>
        <taxon>Gunneridae</taxon>
        <taxon>Pentapetalae</taxon>
        <taxon>rosids</taxon>
        <taxon>malvids</taxon>
        <taxon>Brassicales</taxon>
        <taxon>Brassicaceae</taxon>
        <taxon>Brassiceae</taxon>
        <taxon>Raphanus</taxon>
    </lineage>
</organism>
<evidence type="ECO:0000256" key="6">
    <source>
        <dbReference type="ARBA" id="ARBA00023136"/>
    </source>
</evidence>
<dbReference type="KEGG" id="rsz:108831125"/>
<dbReference type="GO" id="GO:0016020">
    <property type="term" value="C:membrane"/>
    <property type="evidence" value="ECO:0007669"/>
    <property type="project" value="UniProtKB-SubCell"/>
</dbReference>
<keyword evidence="5 7" id="KW-1133">Transmembrane helix</keyword>
<dbReference type="GeneID" id="108831125"/>
<dbReference type="InterPro" id="IPR030182">
    <property type="entry name" value="PUP_plant"/>
</dbReference>
<comment type="subcellular location">
    <subcellularLocation>
        <location evidence="1 7">Membrane</location>
        <topology evidence="1 7">Multi-pass membrane protein</topology>
    </subcellularLocation>
</comment>
<keyword evidence="6 7" id="KW-0472">Membrane</keyword>
<evidence type="ECO:0000313" key="8">
    <source>
        <dbReference type="Proteomes" id="UP000504610"/>
    </source>
</evidence>
<gene>
    <name evidence="9" type="primary">LOC108831125</name>
</gene>